<dbReference type="InterPro" id="IPR023298">
    <property type="entry name" value="ATPase_P-typ_TM_dom_sf"/>
</dbReference>
<comment type="caution">
    <text evidence="2">The sequence shown here is derived from an EMBL/GenBank/DDBJ whole genome shotgun (WGS) entry which is preliminary data.</text>
</comment>
<dbReference type="OrthoDB" id="8689353at2"/>
<dbReference type="RefSeq" id="WP_113932303.1">
    <property type="nucleotide sequence ID" value="NZ_JACCEU010000002.1"/>
</dbReference>
<protein>
    <submittedName>
        <fullName evidence="2">Uncharacterized protein</fullName>
    </submittedName>
</protein>
<reference evidence="2 3" key="1">
    <citation type="submission" date="2018-06" db="EMBL/GenBank/DDBJ databases">
        <title>Genomic Encyclopedia of Type Strains, Phase IV (KMG-IV): sequencing the most valuable type-strain genomes for metagenomic binning, comparative biology and taxonomic classification.</title>
        <authorList>
            <person name="Goeker M."/>
        </authorList>
    </citation>
    <scope>NUCLEOTIDE SEQUENCE [LARGE SCALE GENOMIC DNA]</scope>
    <source>
        <strain evidence="2 3">DSM 25520</strain>
    </source>
</reference>
<dbReference type="EMBL" id="QNRQ01000002">
    <property type="protein sequence ID" value="RBP42092.1"/>
    <property type="molecule type" value="Genomic_DNA"/>
</dbReference>
<feature type="transmembrane region" description="Helical" evidence="1">
    <location>
        <begin position="32"/>
        <end position="61"/>
    </location>
</feature>
<keyword evidence="1" id="KW-1133">Transmembrane helix</keyword>
<gene>
    <name evidence="2" type="ORF">DFR37_102478</name>
</gene>
<dbReference type="SUPFAM" id="SSF81665">
    <property type="entry name" value="Calcium ATPase, transmembrane domain M"/>
    <property type="match status" value="1"/>
</dbReference>
<evidence type="ECO:0000256" key="1">
    <source>
        <dbReference type="SAM" id="Phobius"/>
    </source>
</evidence>
<keyword evidence="1" id="KW-0812">Transmembrane</keyword>
<dbReference type="AlphaFoldDB" id="A0A366HII8"/>
<evidence type="ECO:0000313" key="3">
    <source>
        <dbReference type="Proteomes" id="UP000253628"/>
    </source>
</evidence>
<evidence type="ECO:0000313" key="2">
    <source>
        <dbReference type="EMBL" id="RBP42092.1"/>
    </source>
</evidence>
<proteinExistence type="predicted"/>
<accession>A0A366HII8</accession>
<sequence length="73" mass="7683">MHYIYQLLAVILIGTAIGAAFSGRNNVLLFGSLAAIALGIVTVAVPSWMPLAVGTVIFLVVQLMQRDPVSSRG</sequence>
<name>A0A366HII8_9BURK</name>
<organism evidence="2 3">
    <name type="scientific">Eoetvoesiella caeni</name>
    <dbReference type="NCBI Taxonomy" id="645616"/>
    <lineage>
        <taxon>Bacteria</taxon>
        <taxon>Pseudomonadati</taxon>
        <taxon>Pseudomonadota</taxon>
        <taxon>Betaproteobacteria</taxon>
        <taxon>Burkholderiales</taxon>
        <taxon>Alcaligenaceae</taxon>
        <taxon>Eoetvoesiella</taxon>
    </lineage>
</organism>
<keyword evidence="1" id="KW-0472">Membrane</keyword>
<keyword evidence="3" id="KW-1185">Reference proteome</keyword>
<dbReference type="Proteomes" id="UP000253628">
    <property type="component" value="Unassembled WGS sequence"/>
</dbReference>